<comment type="similarity">
    <text evidence="1">Belongs to the F420H(2)-dependent quinone reductase family.</text>
</comment>
<organism evidence="4 5">
    <name type="scientific">Ornithinibacter aureus</name>
    <dbReference type="NCBI Taxonomy" id="622664"/>
    <lineage>
        <taxon>Bacteria</taxon>
        <taxon>Bacillati</taxon>
        <taxon>Actinomycetota</taxon>
        <taxon>Actinomycetes</taxon>
        <taxon>Micrococcales</taxon>
        <taxon>Intrasporangiaceae</taxon>
        <taxon>Ornithinibacter</taxon>
    </lineage>
</organism>
<reference evidence="5" key="1">
    <citation type="journal article" date="2019" name="Int. J. Syst. Evol. Microbiol.">
        <title>The Global Catalogue of Microorganisms (GCM) 10K type strain sequencing project: providing services to taxonomists for standard genome sequencing and annotation.</title>
        <authorList>
            <consortium name="The Broad Institute Genomics Platform"/>
            <consortium name="The Broad Institute Genome Sequencing Center for Infectious Disease"/>
            <person name="Wu L."/>
            <person name="Ma J."/>
        </authorList>
    </citation>
    <scope>NUCLEOTIDE SEQUENCE [LARGE SCALE GENOMIC DNA]</scope>
    <source>
        <strain evidence="5">JCM 17738</strain>
    </source>
</reference>
<evidence type="ECO:0000256" key="2">
    <source>
        <dbReference type="ARBA" id="ARBA00049106"/>
    </source>
</evidence>
<comment type="caution">
    <text evidence="4">The sequence shown here is derived from an EMBL/GenBank/DDBJ whole genome shotgun (WGS) entry which is preliminary data.</text>
</comment>
<sequence>MTNDTEATNTVTTGTESTDTYIPSPSDWVRQQVETIEATGDTRSVDIMGLPVVLLTMRGKKTGALRKVPLMRVEHDGVYAAVASKGGAPDHPQWYSNLLANPTLTLMDGTASWDAVAREITGEEREQWWARCVAAFPNYAEYQANTDRTIPVLLLEPVPVG</sequence>
<dbReference type="NCBIfam" id="TIGR00026">
    <property type="entry name" value="hi_GC_TIGR00026"/>
    <property type="match status" value="1"/>
</dbReference>
<dbReference type="PANTHER" id="PTHR39428">
    <property type="entry name" value="F420H(2)-DEPENDENT QUINONE REDUCTASE RV1261C"/>
    <property type="match status" value="1"/>
</dbReference>
<feature type="compositionally biased region" description="Low complexity" evidence="3">
    <location>
        <begin position="1"/>
        <end position="20"/>
    </location>
</feature>
<feature type="region of interest" description="Disordered" evidence="3">
    <location>
        <begin position="1"/>
        <end position="22"/>
    </location>
</feature>
<protein>
    <submittedName>
        <fullName evidence="4">Nitroreductase family deazaflavin-dependent oxidoreductase</fullName>
    </submittedName>
</protein>
<name>A0ABP8K1M0_9MICO</name>
<gene>
    <name evidence="4" type="ORF">GCM10023153_25270</name>
</gene>
<dbReference type="RefSeq" id="WP_159899859.1">
    <property type="nucleotide sequence ID" value="NZ_BAABFX010000033.1"/>
</dbReference>
<dbReference type="PANTHER" id="PTHR39428:SF3">
    <property type="entry name" value="DEAZAFLAVIN-DEPENDENT NITROREDUCTASE"/>
    <property type="match status" value="1"/>
</dbReference>
<dbReference type="Proteomes" id="UP001500390">
    <property type="component" value="Unassembled WGS sequence"/>
</dbReference>
<evidence type="ECO:0000256" key="1">
    <source>
        <dbReference type="ARBA" id="ARBA00008710"/>
    </source>
</evidence>
<evidence type="ECO:0000313" key="5">
    <source>
        <dbReference type="Proteomes" id="UP001500390"/>
    </source>
</evidence>
<dbReference type="InterPro" id="IPR004378">
    <property type="entry name" value="F420H2_quin_Rdtase"/>
</dbReference>
<accession>A0ABP8K1M0</accession>
<comment type="catalytic activity">
    <reaction evidence="2">
        <text>oxidized coenzyme F420-(gamma-L-Glu)(n) + a quinol + H(+) = reduced coenzyme F420-(gamma-L-Glu)(n) + a quinone</text>
        <dbReference type="Rhea" id="RHEA:39663"/>
        <dbReference type="Rhea" id="RHEA-COMP:12939"/>
        <dbReference type="Rhea" id="RHEA-COMP:14378"/>
        <dbReference type="ChEBI" id="CHEBI:15378"/>
        <dbReference type="ChEBI" id="CHEBI:24646"/>
        <dbReference type="ChEBI" id="CHEBI:132124"/>
        <dbReference type="ChEBI" id="CHEBI:133980"/>
        <dbReference type="ChEBI" id="CHEBI:139511"/>
    </reaction>
</comment>
<evidence type="ECO:0000313" key="4">
    <source>
        <dbReference type="EMBL" id="GAA4399312.1"/>
    </source>
</evidence>
<dbReference type="Gene3D" id="2.30.110.10">
    <property type="entry name" value="Electron Transport, Fmn-binding Protein, Chain A"/>
    <property type="match status" value="1"/>
</dbReference>
<dbReference type="InterPro" id="IPR012349">
    <property type="entry name" value="Split_barrel_FMN-bd"/>
</dbReference>
<dbReference type="Pfam" id="PF04075">
    <property type="entry name" value="F420H2_quin_red"/>
    <property type="match status" value="1"/>
</dbReference>
<dbReference type="EMBL" id="BAABFX010000033">
    <property type="protein sequence ID" value="GAA4399312.1"/>
    <property type="molecule type" value="Genomic_DNA"/>
</dbReference>
<proteinExistence type="inferred from homology"/>
<keyword evidence="5" id="KW-1185">Reference proteome</keyword>
<evidence type="ECO:0000256" key="3">
    <source>
        <dbReference type="SAM" id="MobiDB-lite"/>
    </source>
</evidence>